<dbReference type="InterPro" id="IPR027267">
    <property type="entry name" value="AH/BAR_dom_sf"/>
</dbReference>
<keyword evidence="2" id="KW-1185">Reference proteome</keyword>
<evidence type="ECO:0008006" key="3">
    <source>
        <dbReference type="Google" id="ProtNLM"/>
    </source>
</evidence>
<accession>A0A3R7KGK2</accession>
<comment type="caution">
    <text evidence="1">The sequence shown here is derived from an EMBL/GenBank/DDBJ whole genome shotgun (WGS) entry which is preliminary data.</text>
</comment>
<sequence length="231" mass="25982">MGLHSANADPQAVLVERIEEGMKAFNEASKNYIVAVRKVDSALEDMVVSFRQMSFGDIPPSLRSLLDSFSKEVGNHRNTAATESKGENSFSDRTGGNKYVMAQYVNDFMKRTDCIGDGLKSLMKLARVKHEEHEKVGKKYNEARTKAEKIAASDVKKNRNSSENPDYVKYINKRDALRLELTKREDELARVCHELQERRVDVIKQALNAMGDLSSQYWSGVAQVMRSAGTT</sequence>
<dbReference type="PANTHER" id="PTHR38148">
    <property type="entry name" value="BAR DOMAIN-CONTAINING PROTEIN"/>
    <property type="match status" value="1"/>
</dbReference>
<dbReference type="EMBL" id="MKGL01000090">
    <property type="protein sequence ID" value="RNF07258.1"/>
    <property type="molecule type" value="Genomic_DNA"/>
</dbReference>
<dbReference type="PANTHER" id="PTHR38148:SF3">
    <property type="entry name" value="BAR DOMAIN-CONTAINING PROTEIN"/>
    <property type="match status" value="1"/>
</dbReference>
<dbReference type="OrthoDB" id="264958at2759"/>
<dbReference type="VEuPathDB" id="TriTrypDB:TRSC58_02339"/>
<name>A0A3R7KGK2_TRYRA</name>
<dbReference type="OMA" id="THACASY"/>
<dbReference type="Proteomes" id="UP000283634">
    <property type="component" value="Unassembled WGS sequence"/>
</dbReference>
<protein>
    <recommendedName>
        <fullName evidence="3">BAR domain-containing protein</fullName>
    </recommendedName>
</protein>
<reference evidence="1 2" key="1">
    <citation type="journal article" date="2018" name="BMC Genomics">
        <title>Genomic comparison of Trypanosoma conorhini and Trypanosoma rangeli to Trypanosoma cruzi strains of high and low virulence.</title>
        <authorList>
            <person name="Bradwell K.R."/>
            <person name="Koparde V.N."/>
            <person name="Matveyev A.V."/>
            <person name="Serrano M.G."/>
            <person name="Alves J.M."/>
            <person name="Parikh H."/>
            <person name="Huang B."/>
            <person name="Lee V."/>
            <person name="Espinosa-Alvarez O."/>
            <person name="Ortiz P.A."/>
            <person name="Costa-Martins A.G."/>
            <person name="Teixeira M.M."/>
            <person name="Buck G.A."/>
        </authorList>
    </citation>
    <scope>NUCLEOTIDE SEQUENCE [LARGE SCALE GENOMIC DNA]</scope>
    <source>
        <strain evidence="1 2">AM80</strain>
    </source>
</reference>
<dbReference type="RefSeq" id="XP_029239720.1">
    <property type="nucleotide sequence ID" value="XM_029380354.1"/>
</dbReference>
<evidence type="ECO:0000313" key="1">
    <source>
        <dbReference type="EMBL" id="RNF07258.1"/>
    </source>
</evidence>
<evidence type="ECO:0000313" key="2">
    <source>
        <dbReference type="Proteomes" id="UP000283634"/>
    </source>
</evidence>
<proteinExistence type="predicted"/>
<dbReference type="GeneID" id="40327312"/>
<dbReference type="SUPFAM" id="SSF103657">
    <property type="entry name" value="BAR/IMD domain-like"/>
    <property type="match status" value="1"/>
</dbReference>
<organism evidence="1 2">
    <name type="scientific">Trypanosoma rangeli</name>
    <dbReference type="NCBI Taxonomy" id="5698"/>
    <lineage>
        <taxon>Eukaryota</taxon>
        <taxon>Discoba</taxon>
        <taxon>Euglenozoa</taxon>
        <taxon>Kinetoplastea</taxon>
        <taxon>Metakinetoplastina</taxon>
        <taxon>Trypanosomatida</taxon>
        <taxon>Trypanosomatidae</taxon>
        <taxon>Trypanosoma</taxon>
        <taxon>Herpetosoma</taxon>
    </lineage>
</organism>
<gene>
    <name evidence="1" type="ORF">TraAM80_03379</name>
</gene>
<dbReference type="AlphaFoldDB" id="A0A3R7KGK2"/>